<dbReference type="AlphaFoldDB" id="A0A0F9MWI9"/>
<dbReference type="EMBL" id="LAZR01009276">
    <property type="protein sequence ID" value="KKM73612.1"/>
    <property type="molecule type" value="Genomic_DNA"/>
</dbReference>
<organism evidence="1">
    <name type="scientific">marine sediment metagenome</name>
    <dbReference type="NCBI Taxonomy" id="412755"/>
    <lineage>
        <taxon>unclassified sequences</taxon>
        <taxon>metagenomes</taxon>
        <taxon>ecological metagenomes</taxon>
    </lineage>
</organism>
<comment type="caution">
    <text evidence="1">The sequence shown here is derived from an EMBL/GenBank/DDBJ whole genome shotgun (WGS) entry which is preliminary data.</text>
</comment>
<accession>A0A0F9MWI9</accession>
<dbReference type="InterPro" id="IPR007152">
    <property type="entry name" value="DUF354"/>
</dbReference>
<sequence>MKKEKELLWIDLDNAPHVPLFRPIFSELNRKNYEHIVTSRDFTQTTQLLKLWQIEHIPVGSHAGKNKIKKVLNLFQRASQLKRIIKSKNVKTAISHGSRSQLLAAKQMAIKSILMLDYEFTETKIINCLSTHILIPSLIPDKRLSSAGINLNKVIRYNGFKEELYLNHFQPIDNFRRQIGITKDQVLVVIRPPSMVSNYHNPKSEGLLISALNYFSSHSNAMCLVVNRTITEKEFIISKIKLKENIRFLEKVVDGLQLLYAADITISGGGTMNRESALLGTETY</sequence>
<evidence type="ECO:0000313" key="1">
    <source>
        <dbReference type="EMBL" id="KKM73612.1"/>
    </source>
</evidence>
<protein>
    <recommendedName>
        <fullName evidence="2">DUF354 domain-containing protein</fullName>
    </recommendedName>
</protein>
<dbReference type="PANTHER" id="PTHR39662">
    <property type="entry name" value="DUF354 DOMAIN-CONTAINING PROTEIN-RELATED"/>
    <property type="match status" value="1"/>
</dbReference>
<dbReference type="Gene3D" id="3.40.50.2000">
    <property type="entry name" value="Glycogen Phosphorylase B"/>
    <property type="match status" value="2"/>
</dbReference>
<dbReference type="Pfam" id="PF04007">
    <property type="entry name" value="DUF354"/>
    <property type="match status" value="1"/>
</dbReference>
<gene>
    <name evidence="1" type="ORF">LCGC14_1408690</name>
</gene>
<name>A0A0F9MWI9_9ZZZZ</name>
<feature type="non-terminal residue" evidence="1">
    <location>
        <position position="284"/>
    </location>
</feature>
<proteinExistence type="predicted"/>
<dbReference type="PANTHER" id="PTHR39662:SF1">
    <property type="entry name" value="DUF354 DOMAIN-CONTAINING PROTEIN"/>
    <property type="match status" value="1"/>
</dbReference>
<evidence type="ECO:0008006" key="2">
    <source>
        <dbReference type="Google" id="ProtNLM"/>
    </source>
</evidence>
<dbReference type="SUPFAM" id="SSF53756">
    <property type="entry name" value="UDP-Glycosyltransferase/glycogen phosphorylase"/>
    <property type="match status" value="1"/>
</dbReference>
<reference evidence="1" key="1">
    <citation type="journal article" date="2015" name="Nature">
        <title>Complex archaea that bridge the gap between prokaryotes and eukaryotes.</title>
        <authorList>
            <person name="Spang A."/>
            <person name="Saw J.H."/>
            <person name="Jorgensen S.L."/>
            <person name="Zaremba-Niedzwiedzka K."/>
            <person name="Martijn J."/>
            <person name="Lind A.E."/>
            <person name="van Eijk R."/>
            <person name="Schleper C."/>
            <person name="Guy L."/>
            <person name="Ettema T.J."/>
        </authorList>
    </citation>
    <scope>NUCLEOTIDE SEQUENCE</scope>
</reference>